<reference evidence="1 2" key="1">
    <citation type="journal article" date="2019" name="Sci. Rep.">
        <title>Orb-weaving spider Araneus ventricosus genome elucidates the spidroin gene catalogue.</title>
        <authorList>
            <person name="Kono N."/>
            <person name="Nakamura H."/>
            <person name="Ohtoshi R."/>
            <person name="Moran D.A.P."/>
            <person name="Shinohara A."/>
            <person name="Yoshida Y."/>
            <person name="Fujiwara M."/>
            <person name="Mori M."/>
            <person name="Tomita M."/>
            <person name="Arakawa K."/>
        </authorList>
    </citation>
    <scope>NUCLEOTIDE SEQUENCE [LARGE SCALE GENOMIC DNA]</scope>
</reference>
<keyword evidence="2" id="KW-1185">Reference proteome</keyword>
<accession>A0A4Y2VH48</accession>
<comment type="caution">
    <text evidence="1">The sequence shown here is derived from an EMBL/GenBank/DDBJ whole genome shotgun (WGS) entry which is preliminary data.</text>
</comment>
<name>A0A4Y2VH48_ARAVE</name>
<dbReference type="EMBL" id="BGPR01046533">
    <property type="protein sequence ID" value="GBO23476.1"/>
    <property type="molecule type" value="Genomic_DNA"/>
</dbReference>
<organism evidence="1 2">
    <name type="scientific">Araneus ventricosus</name>
    <name type="common">Orbweaver spider</name>
    <name type="synonym">Epeira ventricosa</name>
    <dbReference type="NCBI Taxonomy" id="182803"/>
    <lineage>
        <taxon>Eukaryota</taxon>
        <taxon>Metazoa</taxon>
        <taxon>Ecdysozoa</taxon>
        <taxon>Arthropoda</taxon>
        <taxon>Chelicerata</taxon>
        <taxon>Arachnida</taxon>
        <taxon>Araneae</taxon>
        <taxon>Araneomorphae</taxon>
        <taxon>Entelegynae</taxon>
        <taxon>Araneoidea</taxon>
        <taxon>Araneidae</taxon>
        <taxon>Araneus</taxon>
    </lineage>
</organism>
<protein>
    <submittedName>
        <fullName evidence="1">Uncharacterized protein</fullName>
    </submittedName>
</protein>
<sequence>MNSSRRGFLMQHNRTMRSEECCMRSTRGFAIARSALCVARECGAELLSPQRIRRLPFMGACTWLPSCAMRKGAKTLTKRQGSTVLQVSKNLFHDKTERNCQRRGSFSDKRRCERIPFSFTSSGECDCACATRSLPFEQGSNSFVNRKLFCFEGASRNKTFSFHWLRNFMRGEGEAI</sequence>
<evidence type="ECO:0000313" key="2">
    <source>
        <dbReference type="Proteomes" id="UP000499080"/>
    </source>
</evidence>
<dbReference type="Proteomes" id="UP000499080">
    <property type="component" value="Unassembled WGS sequence"/>
</dbReference>
<proteinExistence type="predicted"/>
<dbReference type="AlphaFoldDB" id="A0A4Y2VH48"/>
<gene>
    <name evidence="1" type="ORF">AVEN_96393_1</name>
</gene>
<evidence type="ECO:0000313" key="1">
    <source>
        <dbReference type="EMBL" id="GBO23476.1"/>
    </source>
</evidence>